<evidence type="ECO:0000256" key="10">
    <source>
        <dbReference type="ARBA" id="ARBA00023012"/>
    </source>
</evidence>
<keyword evidence="8 15" id="KW-0418">Kinase</keyword>
<dbReference type="Gene3D" id="3.30.565.10">
    <property type="entry name" value="Histidine kinase-like ATPase, C-terminal domain"/>
    <property type="match status" value="1"/>
</dbReference>
<evidence type="ECO:0000256" key="11">
    <source>
        <dbReference type="ARBA" id="ARBA00023136"/>
    </source>
</evidence>
<evidence type="ECO:0000259" key="13">
    <source>
        <dbReference type="PROSITE" id="PS50112"/>
    </source>
</evidence>
<dbReference type="SMART" id="SM00086">
    <property type="entry name" value="PAC"/>
    <property type="match status" value="1"/>
</dbReference>
<dbReference type="SMART" id="SM00091">
    <property type="entry name" value="PAS"/>
    <property type="match status" value="1"/>
</dbReference>
<dbReference type="PROSITE" id="PS50112">
    <property type="entry name" value="PAS"/>
    <property type="match status" value="1"/>
</dbReference>
<dbReference type="GO" id="GO:0005524">
    <property type="term" value="F:ATP binding"/>
    <property type="evidence" value="ECO:0007669"/>
    <property type="project" value="UniProtKB-KW"/>
</dbReference>
<dbReference type="CDD" id="cd00075">
    <property type="entry name" value="HATPase"/>
    <property type="match status" value="1"/>
</dbReference>
<dbReference type="EMBL" id="LNQE01000829">
    <property type="protein sequence ID" value="KUG24718.1"/>
    <property type="molecule type" value="Genomic_DNA"/>
</dbReference>
<feature type="domain" description="PAC" evidence="14">
    <location>
        <begin position="99"/>
        <end position="151"/>
    </location>
</feature>
<dbReference type="SMART" id="SM00387">
    <property type="entry name" value="HATPase_c"/>
    <property type="match status" value="1"/>
</dbReference>
<proteinExistence type="predicted"/>
<dbReference type="InterPro" id="IPR000014">
    <property type="entry name" value="PAS"/>
</dbReference>
<evidence type="ECO:0000256" key="8">
    <source>
        <dbReference type="ARBA" id="ARBA00022777"/>
    </source>
</evidence>
<keyword evidence="6" id="KW-0808">Transferase</keyword>
<dbReference type="SUPFAM" id="SSF55874">
    <property type="entry name" value="ATPase domain of HSP90 chaperone/DNA topoisomerase II/histidine kinase"/>
    <property type="match status" value="1"/>
</dbReference>
<dbReference type="InterPro" id="IPR001610">
    <property type="entry name" value="PAC"/>
</dbReference>
<feature type="domain" description="PAS" evidence="13">
    <location>
        <begin position="20"/>
        <end position="97"/>
    </location>
</feature>
<dbReference type="Pfam" id="PF02518">
    <property type="entry name" value="HATPase_c"/>
    <property type="match status" value="1"/>
</dbReference>
<keyword evidence="7" id="KW-0547">Nucleotide-binding</keyword>
<evidence type="ECO:0000256" key="2">
    <source>
        <dbReference type="ARBA" id="ARBA00004236"/>
    </source>
</evidence>
<dbReference type="InterPro" id="IPR004358">
    <property type="entry name" value="Sig_transdc_His_kin-like_C"/>
</dbReference>
<keyword evidence="10" id="KW-0902">Two-component regulatory system</keyword>
<dbReference type="SMART" id="SM00388">
    <property type="entry name" value="HisKA"/>
    <property type="match status" value="1"/>
</dbReference>
<evidence type="ECO:0000259" key="14">
    <source>
        <dbReference type="PROSITE" id="PS50113"/>
    </source>
</evidence>
<dbReference type="InterPro" id="IPR050736">
    <property type="entry name" value="Sensor_HK_Regulatory"/>
</dbReference>
<accession>A0A0W8FVG2</accession>
<evidence type="ECO:0000256" key="4">
    <source>
        <dbReference type="ARBA" id="ARBA00022475"/>
    </source>
</evidence>
<dbReference type="EC" id="2.7.13.3" evidence="3"/>
<comment type="catalytic activity">
    <reaction evidence="1">
        <text>ATP + protein L-histidine = ADP + protein N-phospho-L-histidine.</text>
        <dbReference type="EC" id="2.7.13.3"/>
    </reaction>
</comment>
<dbReference type="InterPro" id="IPR003661">
    <property type="entry name" value="HisK_dim/P_dom"/>
</dbReference>
<gene>
    <name evidence="15" type="ORF">ASZ90_005462</name>
</gene>
<dbReference type="Pfam" id="PF13426">
    <property type="entry name" value="PAS_9"/>
    <property type="match status" value="1"/>
</dbReference>
<dbReference type="Pfam" id="PF00512">
    <property type="entry name" value="HisKA"/>
    <property type="match status" value="1"/>
</dbReference>
<dbReference type="PRINTS" id="PR00344">
    <property type="entry name" value="BCTRLSENSOR"/>
</dbReference>
<dbReference type="CDD" id="cd00130">
    <property type="entry name" value="PAS"/>
    <property type="match status" value="1"/>
</dbReference>
<evidence type="ECO:0000256" key="9">
    <source>
        <dbReference type="ARBA" id="ARBA00022840"/>
    </source>
</evidence>
<dbReference type="CDD" id="cd00082">
    <property type="entry name" value="HisKA"/>
    <property type="match status" value="1"/>
</dbReference>
<dbReference type="InterPro" id="IPR036097">
    <property type="entry name" value="HisK_dim/P_sf"/>
</dbReference>
<evidence type="ECO:0000256" key="5">
    <source>
        <dbReference type="ARBA" id="ARBA00022553"/>
    </source>
</evidence>
<dbReference type="PANTHER" id="PTHR43711">
    <property type="entry name" value="TWO-COMPONENT HISTIDINE KINASE"/>
    <property type="match status" value="1"/>
</dbReference>
<organism evidence="15">
    <name type="scientific">hydrocarbon metagenome</name>
    <dbReference type="NCBI Taxonomy" id="938273"/>
    <lineage>
        <taxon>unclassified sequences</taxon>
        <taxon>metagenomes</taxon>
        <taxon>ecological metagenomes</taxon>
    </lineage>
</organism>
<comment type="subcellular location">
    <subcellularLocation>
        <location evidence="2">Cell membrane</location>
    </subcellularLocation>
</comment>
<dbReference type="GO" id="GO:0005886">
    <property type="term" value="C:plasma membrane"/>
    <property type="evidence" value="ECO:0007669"/>
    <property type="project" value="UniProtKB-SubCell"/>
</dbReference>
<dbReference type="InterPro" id="IPR036890">
    <property type="entry name" value="HATPase_C_sf"/>
</dbReference>
<dbReference type="InterPro" id="IPR005467">
    <property type="entry name" value="His_kinase_dom"/>
</dbReference>
<name>A0A0W8FVG2_9ZZZZ</name>
<feature type="domain" description="Histidine kinase" evidence="12">
    <location>
        <begin position="169"/>
        <end position="387"/>
    </location>
</feature>
<keyword evidence="9" id="KW-0067">ATP-binding</keyword>
<evidence type="ECO:0000313" key="15">
    <source>
        <dbReference type="EMBL" id="KUG24718.1"/>
    </source>
</evidence>
<dbReference type="GO" id="GO:0000155">
    <property type="term" value="F:phosphorelay sensor kinase activity"/>
    <property type="evidence" value="ECO:0007669"/>
    <property type="project" value="InterPro"/>
</dbReference>
<keyword evidence="4" id="KW-1003">Cell membrane</keyword>
<dbReference type="NCBIfam" id="TIGR00229">
    <property type="entry name" value="sensory_box"/>
    <property type="match status" value="1"/>
</dbReference>
<protein>
    <recommendedName>
        <fullName evidence="3">histidine kinase</fullName>
        <ecNumber evidence="3">2.7.13.3</ecNumber>
    </recommendedName>
</protein>
<keyword evidence="11" id="KW-0472">Membrane</keyword>
<comment type="caution">
    <text evidence="15">The sequence shown here is derived from an EMBL/GenBank/DDBJ whole genome shotgun (WGS) entry which is preliminary data.</text>
</comment>
<evidence type="ECO:0000256" key="1">
    <source>
        <dbReference type="ARBA" id="ARBA00000085"/>
    </source>
</evidence>
<dbReference type="InterPro" id="IPR003594">
    <property type="entry name" value="HATPase_dom"/>
</dbReference>
<dbReference type="PROSITE" id="PS50109">
    <property type="entry name" value="HIS_KIN"/>
    <property type="match status" value="1"/>
</dbReference>
<evidence type="ECO:0000259" key="12">
    <source>
        <dbReference type="PROSITE" id="PS50109"/>
    </source>
</evidence>
<evidence type="ECO:0000256" key="6">
    <source>
        <dbReference type="ARBA" id="ARBA00022679"/>
    </source>
</evidence>
<dbReference type="Gene3D" id="1.10.287.130">
    <property type="match status" value="1"/>
</dbReference>
<dbReference type="PANTHER" id="PTHR43711:SF31">
    <property type="entry name" value="HISTIDINE KINASE"/>
    <property type="match status" value="1"/>
</dbReference>
<dbReference type="SUPFAM" id="SSF47384">
    <property type="entry name" value="Homodimeric domain of signal transducing histidine kinase"/>
    <property type="match status" value="1"/>
</dbReference>
<evidence type="ECO:0000256" key="3">
    <source>
        <dbReference type="ARBA" id="ARBA00012438"/>
    </source>
</evidence>
<reference evidence="15" key="1">
    <citation type="journal article" date="2015" name="Proc. Natl. Acad. Sci. U.S.A.">
        <title>Networks of energetic and metabolic interactions define dynamics in microbial communities.</title>
        <authorList>
            <person name="Embree M."/>
            <person name="Liu J.K."/>
            <person name="Al-Bassam M.M."/>
            <person name="Zengler K."/>
        </authorList>
    </citation>
    <scope>NUCLEOTIDE SEQUENCE</scope>
</reference>
<sequence length="390" mass="43783">MQIKRKTESIDLKNQELQKSEEKFRVITENSSDIIWHLDSNFLLTYISPADERIRGFKKEEVIGKSLFSILKPEGIEMLKEANKKRMIDLSNGIKSAPVIYELEELCKDGSWVWVEATATAFYDSDGKISGYHGVSRDISERKKAELLLKERESQLRELNSTKDKLFSIIAHDLRSPFNAILGFSEMLIENSNDFNAAESEEYLGLINSSAKNTLILLDNLLTWAKSQTGTIIYKPEETNLHAIINEILEVSKSVAKIKNISINYTQTDVREVYADVNMLKTILRNLISNAIKYTHSNGEIAISAVQNQNNIEITVSDNGVGMSEETRNKLFEIDANITTTGTANEKGTGLGLILCKEFVEKHGGEIWVKSELGKGSALIFTLPLANIDI</sequence>
<dbReference type="InterPro" id="IPR035965">
    <property type="entry name" value="PAS-like_dom_sf"/>
</dbReference>
<dbReference type="PROSITE" id="PS50113">
    <property type="entry name" value="PAC"/>
    <property type="match status" value="1"/>
</dbReference>
<evidence type="ECO:0000256" key="7">
    <source>
        <dbReference type="ARBA" id="ARBA00022741"/>
    </source>
</evidence>
<keyword evidence="5" id="KW-0597">Phosphoprotein</keyword>
<dbReference type="FunFam" id="3.30.565.10:FF:000023">
    <property type="entry name" value="PAS domain-containing sensor histidine kinase"/>
    <property type="match status" value="1"/>
</dbReference>
<dbReference type="SUPFAM" id="SSF55785">
    <property type="entry name" value="PYP-like sensor domain (PAS domain)"/>
    <property type="match status" value="1"/>
</dbReference>
<dbReference type="Gene3D" id="3.30.450.20">
    <property type="entry name" value="PAS domain"/>
    <property type="match status" value="1"/>
</dbReference>
<dbReference type="InterPro" id="IPR000700">
    <property type="entry name" value="PAS-assoc_C"/>
</dbReference>
<dbReference type="AlphaFoldDB" id="A0A0W8FVG2"/>